<accession>A0A427YT64</accession>
<feature type="region of interest" description="Disordered" evidence="1">
    <location>
        <begin position="438"/>
        <end position="531"/>
    </location>
</feature>
<feature type="region of interest" description="Disordered" evidence="1">
    <location>
        <begin position="1"/>
        <end position="193"/>
    </location>
</feature>
<feature type="compositionally biased region" description="Basic and acidic residues" evidence="1">
    <location>
        <begin position="97"/>
        <end position="106"/>
    </location>
</feature>
<gene>
    <name evidence="2" type="ORF">EHS25_004113</name>
</gene>
<protein>
    <submittedName>
        <fullName evidence="2">Uncharacterized protein</fullName>
    </submittedName>
</protein>
<feature type="compositionally biased region" description="Basic and acidic residues" evidence="1">
    <location>
        <begin position="1"/>
        <end position="11"/>
    </location>
</feature>
<keyword evidence="3" id="KW-1185">Reference proteome</keyword>
<evidence type="ECO:0000256" key="1">
    <source>
        <dbReference type="SAM" id="MobiDB-lite"/>
    </source>
</evidence>
<feature type="compositionally biased region" description="Basic and acidic residues" evidence="1">
    <location>
        <begin position="256"/>
        <end position="266"/>
    </location>
</feature>
<dbReference type="Proteomes" id="UP000279259">
    <property type="component" value="Unassembled WGS sequence"/>
</dbReference>
<feature type="compositionally biased region" description="Low complexity" evidence="1">
    <location>
        <begin position="32"/>
        <end position="42"/>
    </location>
</feature>
<dbReference type="EMBL" id="RSCD01000002">
    <property type="protein sequence ID" value="RSH94310.1"/>
    <property type="molecule type" value="Genomic_DNA"/>
</dbReference>
<reference evidence="2 3" key="1">
    <citation type="submission" date="2018-11" db="EMBL/GenBank/DDBJ databases">
        <title>Genome sequence of Saitozyma podzolica DSM 27192.</title>
        <authorList>
            <person name="Aliyu H."/>
            <person name="Gorte O."/>
            <person name="Ochsenreither K."/>
        </authorList>
    </citation>
    <scope>NUCLEOTIDE SEQUENCE [LARGE SCALE GENOMIC DNA]</scope>
    <source>
        <strain evidence="2 3">DSM 27192</strain>
    </source>
</reference>
<organism evidence="2 3">
    <name type="scientific">Saitozyma podzolica</name>
    <dbReference type="NCBI Taxonomy" id="1890683"/>
    <lineage>
        <taxon>Eukaryota</taxon>
        <taxon>Fungi</taxon>
        <taxon>Dikarya</taxon>
        <taxon>Basidiomycota</taxon>
        <taxon>Agaricomycotina</taxon>
        <taxon>Tremellomycetes</taxon>
        <taxon>Tremellales</taxon>
        <taxon>Trimorphomycetaceae</taxon>
        <taxon>Saitozyma</taxon>
    </lineage>
</organism>
<feature type="compositionally biased region" description="Low complexity" evidence="1">
    <location>
        <begin position="49"/>
        <end position="60"/>
    </location>
</feature>
<feature type="compositionally biased region" description="Polar residues" evidence="1">
    <location>
        <begin position="439"/>
        <end position="448"/>
    </location>
</feature>
<comment type="caution">
    <text evidence="2">The sequence shown here is derived from an EMBL/GenBank/DDBJ whole genome shotgun (WGS) entry which is preliminary data.</text>
</comment>
<feature type="compositionally biased region" description="Basic and acidic residues" evidence="1">
    <location>
        <begin position="184"/>
        <end position="193"/>
    </location>
</feature>
<evidence type="ECO:0000313" key="3">
    <source>
        <dbReference type="Proteomes" id="UP000279259"/>
    </source>
</evidence>
<feature type="compositionally biased region" description="Basic and acidic residues" evidence="1">
    <location>
        <begin position="18"/>
        <end position="31"/>
    </location>
</feature>
<evidence type="ECO:0000313" key="2">
    <source>
        <dbReference type="EMBL" id="RSH94310.1"/>
    </source>
</evidence>
<feature type="compositionally biased region" description="Basic and acidic residues" evidence="1">
    <location>
        <begin position="291"/>
        <end position="316"/>
    </location>
</feature>
<feature type="compositionally biased region" description="Polar residues" evidence="1">
    <location>
        <begin position="154"/>
        <end position="168"/>
    </location>
</feature>
<dbReference type="AlphaFoldDB" id="A0A427YT64"/>
<feature type="compositionally biased region" description="Basic residues" evidence="1">
    <location>
        <begin position="498"/>
        <end position="508"/>
    </location>
</feature>
<proteinExistence type="predicted"/>
<name>A0A427YT64_9TREE</name>
<feature type="region of interest" description="Disordered" evidence="1">
    <location>
        <begin position="211"/>
        <end position="327"/>
    </location>
</feature>
<sequence>MARRKEKDLPHDNSNVGKNKEGRKKDKERSKPPSSSPGFFSRLFRRANSTRSSTRDISSTAGTQRSSYPPTHDRNRLRRRPSHRGASLDQPRGRGRASQESRRGTEDTLAEARGPSRPGLFRRAHTADPLPSGSELSFGCRGLSDGATGEPLPSVSTDGPKTADTQESFGVRTRGRRRGTSFDLPRDTFYRPHRDDIDNALHDWENARARTWNQTRDRPPLSQPVLRTRMRGSSVPTTAAATGHTLRRVGTGLHGKSTDLRSESRSRSKHGHRDGASADIRSQSRSRSKQGPRDGPKDKSRESRSVSRGSERRVPSHPEWPSFRHLQNRSEESLHTIRVHARESTFNAFSHDTGKILPTGDDWARTEIRHAYPSVVDAGQVCAGYDPHPNDKFYHDALMNRSKTSHSLDQASVQDHLEARIQSLLRFDTESPVRGWKAYNSSQSGTLPSATAASRDRSTTRSRPYHQASFRTGSPSPVPDSRRNKSGSRSREADRSRTRSPTRSRPTRSRTTSRTGDGASRNTADEATGDYFQSWRINGPSFMDSIKDSSLPGSWIMR</sequence>